<keyword evidence="14" id="KW-0430">Lectin</keyword>
<feature type="region of interest" description="Disordered" evidence="21">
    <location>
        <begin position="469"/>
        <end position="506"/>
    </location>
</feature>
<dbReference type="GO" id="GO:0005886">
    <property type="term" value="C:plasma membrane"/>
    <property type="evidence" value="ECO:0007669"/>
    <property type="project" value="UniProtKB-SubCell"/>
</dbReference>
<keyword evidence="10 19" id="KW-0547">Nucleotide-binding</keyword>
<keyword evidence="7 22" id="KW-0812">Transmembrane</keyword>
<dbReference type="SMART" id="SM00220">
    <property type="entry name" value="S_TKc"/>
    <property type="match status" value="1"/>
</dbReference>
<evidence type="ECO:0000256" key="1">
    <source>
        <dbReference type="ARBA" id="ARBA00004251"/>
    </source>
</evidence>
<feature type="transmembrane region" description="Helical" evidence="22">
    <location>
        <begin position="12"/>
        <end position="32"/>
    </location>
</feature>
<comment type="catalytic activity">
    <reaction evidence="19">
        <text>L-threonyl-[protein] + ATP = O-phospho-L-threonyl-[protein] + ADP + H(+)</text>
        <dbReference type="Rhea" id="RHEA:46608"/>
        <dbReference type="Rhea" id="RHEA-COMP:11060"/>
        <dbReference type="Rhea" id="RHEA-COMP:11605"/>
        <dbReference type="ChEBI" id="CHEBI:15378"/>
        <dbReference type="ChEBI" id="CHEBI:30013"/>
        <dbReference type="ChEBI" id="CHEBI:30616"/>
        <dbReference type="ChEBI" id="CHEBI:61977"/>
        <dbReference type="ChEBI" id="CHEBI:456216"/>
        <dbReference type="EC" id="2.7.11.1"/>
    </reaction>
</comment>
<dbReference type="FunFam" id="3.30.200.20:FF:000330">
    <property type="entry name" value="G-type lectin S-receptor-like serine/threonine-protein kinase At4g03230"/>
    <property type="match status" value="1"/>
</dbReference>
<dbReference type="PANTHER" id="PTHR27002:SF181">
    <property type="entry name" value="RECEPTOR-LIKE SERINE_THREONINE-PROTEIN KINASE"/>
    <property type="match status" value="1"/>
</dbReference>
<dbReference type="CDD" id="cd14066">
    <property type="entry name" value="STKc_IRAK"/>
    <property type="match status" value="1"/>
</dbReference>
<dbReference type="InterPro" id="IPR008271">
    <property type="entry name" value="Ser/Thr_kinase_AS"/>
</dbReference>
<dbReference type="GO" id="GO:0005537">
    <property type="term" value="F:D-mannose binding"/>
    <property type="evidence" value="ECO:0007669"/>
    <property type="project" value="UniProtKB-KW"/>
</dbReference>
<dbReference type="PROSITE" id="PS50948">
    <property type="entry name" value="PAN"/>
    <property type="match status" value="1"/>
</dbReference>
<dbReference type="Gene3D" id="1.10.510.10">
    <property type="entry name" value="Transferase(Phosphotransferase) domain 1"/>
    <property type="match status" value="1"/>
</dbReference>
<evidence type="ECO:0000256" key="12">
    <source>
        <dbReference type="ARBA" id="ARBA00022840"/>
    </source>
</evidence>
<feature type="domain" description="Apple" evidence="25">
    <location>
        <begin position="345"/>
        <end position="427"/>
    </location>
</feature>
<evidence type="ECO:0000256" key="3">
    <source>
        <dbReference type="ARBA" id="ARBA00022527"/>
    </source>
</evidence>
<proteinExistence type="inferred from homology"/>
<feature type="region of interest" description="Disordered" evidence="21">
    <location>
        <begin position="802"/>
        <end position="823"/>
    </location>
</feature>
<evidence type="ECO:0000256" key="6">
    <source>
        <dbReference type="ARBA" id="ARBA00022679"/>
    </source>
</evidence>
<dbReference type="Gene3D" id="2.90.10.10">
    <property type="entry name" value="Bulb-type lectin domain"/>
    <property type="match status" value="1"/>
</dbReference>
<dbReference type="Gene3D" id="3.30.200.20">
    <property type="entry name" value="Phosphorylase Kinase, domain 1"/>
    <property type="match status" value="1"/>
</dbReference>
<keyword evidence="3 19" id="KW-0723">Serine/threonine-protein kinase</keyword>
<evidence type="ECO:0000313" key="26">
    <source>
        <dbReference type="EMBL" id="CAA7394635.1"/>
    </source>
</evidence>
<dbReference type="InterPro" id="IPR003609">
    <property type="entry name" value="Pan_app"/>
</dbReference>
<evidence type="ECO:0000256" key="15">
    <source>
        <dbReference type="ARBA" id="ARBA00023136"/>
    </source>
</evidence>
<dbReference type="CDD" id="cd01098">
    <property type="entry name" value="PAN_AP_plant"/>
    <property type="match status" value="1"/>
</dbReference>
<keyword evidence="17" id="KW-0675">Receptor</keyword>
<evidence type="ECO:0000256" key="18">
    <source>
        <dbReference type="ARBA" id="ARBA00023180"/>
    </source>
</evidence>
<dbReference type="InterPro" id="IPR021820">
    <property type="entry name" value="S-locus_recpt_kinase_C"/>
</dbReference>
<evidence type="ECO:0000256" key="5">
    <source>
        <dbReference type="ARBA" id="ARBA00022546"/>
    </source>
</evidence>
<dbReference type="SMART" id="SM00108">
    <property type="entry name" value="B_lectin"/>
    <property type="match status" value="1"/>
</dbReference>
<reference evidence="26" key="1">
    <citation type="submission" date="2020-02" db="EMBL/GenBank/DDBJ databases">
        <authorList>
            <person name="Scholz U."/>
            <person name="Mascher M."/>
            <person name="Fiebig A."/>
        </authorList>
    </citation>
    <scope>NUCLEOTIDE SEQUENCE</scope>
</reference>
<keyword evidence="14" id="KW-0465">Mannose-binding</keyword>
<sequence>MGLSSGSLPCRAIAGGAINSLLLVILLGGASFPAPSLATDTLVKGQSIATNGSLISDGGIFRLGFFTRGSSGGYYLGILYNNISVETVVWVANRESPADAAGLLRLGNNGRLEVVDGSGGIRWSSNSTIDSTNCSAQIGNDGNLILKSGNSLNSILWESFDHPGDTFIPGMKITMDRATGAIQRFISWTSPEDPAPGRYSLGLDPLGSAQIYIWNGSAIRWRSGQWNKRSFIGITRMKALSIYGFSLDPNNNGQMVLSFSYEESLLRFVMQSDGIQNTSTWNSGNQSWTGVWAQPLTDCETYNFCGNYSLCDEEATPKCSCLQGFLPKSDGEWGGGCVRRTPLGCAANGTGGATGFATFEMVKLPDFSEWASTANDEAACGAYCSANCSCAAYSFVEDLGCLVWSVDLLDLAKFITGGNTLHLKLDSNDLDESKKRVLWIVLPVVLVVILLLCLFIGWKYMANIKAGKRKGRGSSTAGSGFSGDGPTKFSDPKELEDKTEGDSPDLPVFSFEAIAVATDNFSNINKLGEGGFGDVHKGVLPSGEEIAVKRLSRSSGQGLDEFKNEVTLIAKLQHRNLVRLLGYCFQGDEKVLIYEYLQNRSLDVFLFDPVRRPLLDWRKRFDILEGIARGLLYLHRDSRLRIVHRDLKASNILLDEEMNPKISDFGMARIFGGNQNHDNTNRVVGTFGYMSPEYAMEGLFSVKSDVYSFGVLMLEIVTGRKNSRTRSENYTNLLGYVWQLWTEGRAQDLIDPCIMDCCDATQALRCVHVALLCVQDRPYDRPTMSSVVIMLSSQNPLHEFPKQPTFVADGSPSDTESQKHNGDGFSVNDVTVTMLAGR</sequence>
<evidence type="ECO:0000256" key="10">
    <source>
        <dbReference type="ARBA" id="ARBA00022741"/>
    </source>
</evidence>
<dbReference type="PIRSF" id="PIRSF000641">
    <property type="entry name" value="SRK"/>
    <property type="match status" value="1"/>
</dbReference>
<dbReference type="PROSITE" id="PS50927">
    <property type="entry name" value="BULB_LECTIN"/>
    <property type="match status" value="1"/>
</dbReference>
<keyword evidence="13 22" id="KW-1133">Transmembrane helix</keyword>
<evidence type="ECO:0000259" key="24">
    <source>
        <dbReference type="PROSITE" id="PS50927"/>
    </source>
</evidence>
<dbReference type="PROSITE" id="PS00108">
    <property type="entry name" value="PROTEIN_KINASE_ST"/>
    <property type="match status" value="1"/>
</dbReference>
<dbReference type="Pfam" id="PF01453">
    <property type="entry name" value="B_lectin"/>
    <property type="match status" value="1"/>
</dbReference>
<dbReference type="EC" id="2.7.11.1" evidence="19"/>
<keyword evidence="11 19" id="KW-0418">Kinase</keyword>
<keyword evidence="18" id="KW-0325">Glycoprotein</keyword>
<dbReference type="Pfam" id="PF00954">
    <property type="entry name" value="S_locus_glycop"/>
    <property type="match status" value="1"/>
</dbReference>
<evidence type="ECO:0000256" key="2">
    <source>
        <dbReference type="ARBA" id="ARBA00022475"/>
    </source>
</evidence>
<organism evidence="26 27">
    <name type="scientific">Spirodela intermedia</name>
    <name type="common">Intermediate duckweed</name>
    <dbReference type="NCBI Taxonomy" id="51605"/>
    <lineage>
        <taxon>Eukaryota</taxon>
        <taxon>Viridiplantae</taxon>
        <taxon>Streptophyta</taxon>
        <taxon>Embryophyta</taxon>
        <taxon>Tracheophyta</taxon>
        <taxon>Spermatophyta</taxon>
        <taxon>Magnoliopsida</taxon>
        <taxon>Liliopsida</taxon>
        <taxon>Araceae</taxon>
        <taxon>Lemnoideae</taxon>
        <taxon>Spirodela</taxon>
    </lineage>
</organism>
<dbReference type="InterPro" id="IPR011009">
    <property type="entry name" value="Kinase-like_dom_sf"/>
</dbReference>
<keyword evidence="16" id="KW-1015">Disulfide bond</keyword>
<dbReference type="OrthoDB" id="1910371at2759"/>
<keyword evidence="4" id="KW-0245">EGF-like domain</keyword>
<dbReference type="PROSITE" id="PS00107">
    <property type="entry name" value="PROTEIN_KINASE_ATP"/>
    <property type="match status" value="1"/>
</dbReference>
<dbReference type="PROSITE" id="PS50011">
    <property type="entry name" value="PROTEIN_KINASE_DOM"/>
    <property type="match status" value="1"/>
</dbReference>
<evidence type="ECO:0000256" key="11">
    <source>
        <dbReference type="ARBA" id="ARBA00022777"/>
    </source>
</evidence>
<accession>A0A7I8KCC1</accession>
<dbReference type="SUPFAM" id="SSF56112">
    <property type="entry name" value="Protein kinase-like (PK-like)"/>
    <property type="match status" value="1"/>
</dbReference>
<feature type="transmembrane region" description="Helical" evidence="22">
    <location>
        <begin position="437"/>
        <end position="462"/>
    </location>
</feature>
<evidence type="ECO:0000256" key="21">
    <source>
        <dbReference type="SAM" id="MobiDB-lite"/>
    </source>
</evidence>
<evidence type="ECO:0000256" key="14">
    <source>
        <dbReference type="ARBA" id="ARBA00023035"/>
    </source>
</evidence>
<dbReference type="InterPro" id="IPR024171">
    <property type="entry name" value="SRK-like_kinase"/>
</dbReference>
<feature type="domain" description="Protein kinase" evidence="23">
    <location>
        <begin position="521"/>
        <end position="801"/>
    </location>
</feature>
<protein>
    <recommendedName>
        <fullName evidence="19">Receptor-like serine/threonine-protein kinase</fullName>
        <ecNumber evidence="19">2.7.11.1</ecNumber>
    </recommendedName>
</protein>
<dbReference type="SUPFAM" id="SSF51110">
    <property type="entry name" value="alpha-D-mannose-specific plant lectins"/>
    <property type="match status" value="1"/>
</dbReference>
<evidence type="ECO:0000256" key="8">
    <source>
        <dbReference type="ARBA" id="ARBA00022729"/>
    </source>
</evidence>
<evidence type="ECO:0000256" key="4">
    <source>
        <dbReference type="ARBA" id="ARBA00022536"/>
    </source>
</evidence>
<evidence type="ECO:0000259" key="23">
    <source>
        <dbReference type="PROSITE" id="PS50011"/>
    </source>
</evidence>
<keyword evidence="15 22" id="KW-0472">Membrane</keyword>
<dbReference type="GO" id="GO:0004674">
    <property type="term" value="F:protein serine/threonine kinase activity"/>
    <property type="evidence" value="ECO:0007669"/>
    <property type="project" value="UniProtKB-KW"/>
</dbReference>
<dbReference type="Proteomes" id="UP000663760">
    <property type="component" value="Chromosome 4"/>
</dbReference>
<feature type="domain" description="Bulb-type lectin" evidence="24">
    <location>
        <begin position="39"/>
        <end position="159"/>
    </location>
</feature>
<gene>
    <name evidence="26" type="ORF">SI8410_04005296</name>
</gene>
<dbReference type="Pfam" id="PF07714">
    <property type="entry name" value="PK_Tyr_Ser-Thr"/>
    <property type="match status" value="1"/>
</dbReference>
<dbReference type="GO" id="GO:0048544">
    <property type="term" value="P:recognition of pollen"/>
    <property type="evidence" value="ECO:0007669"/>
    <property type="project" value="InterPro"/>
</dbReference>
<evidence type="ECO:0000256" key="16">
    <source>
        <dbReference type="ARBA" id="ARBA00023157"/>
    </source>
</evidence>
<dbReference type="InterPro" id="IPR001480">
    <property type="entry name" value="Bulb-type_lectin_dom"/>
</dbReference>
<feature type="compositionally biased region" description="Basic and acidic residues" evidence="21">
    <location>
        <begin position="490"/>
        <end position="501"/>
    </location>
</feature>
<dbReference type="InterPro" id="IPR036426">
    <property type="entry name" value="Bulb-type_lectin_dom_sf"/>
</dbReference>
<dbReference type="InterPro" id="IPR017441">
    <property type="entry name" value="Protein_kinase_ATP_BS"/>
</dbReference>
<keyword evidence="9" id="KW-0677">Repeat</keyword>
<dbReference type="FunFam" id="1.10.510.10:FF:000060">
    <property type="entry name" value="G-type lectin S-receptor-like serine/threonine-protein kinase"/>
    <property type="match status" value="1"/>
</dbReference>
<keyword evidence="6 19" id="KW-0808">Transferase</keyword>
<evidence type="ECO:0000256" key="20">
    <source>
        <dbReference type="PROSITE-ProRule" id="PRU10141"/>
    </source>
</evidence>
<keyword evidence="8" id="KW-0732">Signal</keyword>
<feature type="binding site" evidence="20">
    <location>
        <position position="549"/>
    </location>
    <ligand>
        <name>ATP</name>
        <dbReference type="ChEBI" id="CHEBI:30616"/>
    </ligand>
</feature>
<dbReference type="Pfam" id="PF11883">
    <property type="entry name" value="DUF3403"/>
    <property type="match status" value="1"/>
</dbReference>
<comment type="subcellular location">
    <subcellularLocation>
        <location evidence="1">Cell membrane</location>
        <topology evidence="1">Single-pass type I membrane protein</topology>
    </subcellularLocation>
</comment>
<dbReference type="GO" id="GO:0005524">
    <property type="term" value="F:ATP binding"/>
    <property type="evidence" value="ECO:0007669"/>
    <property type="project" value="UniProtKB-UniRule"/>
</dbReference>
<dbReference type="InterPro" id="IPR001245">
    <property type="entry name" value="Ser-Thr/Tyr_kinase_cat_dom"/>
</dbReference>
<evidence type="ECO:0000256" key="22">
    <source>
        <dbReference type="SAM" id="Phobius"/>
    </source>
</evidence>
<keyword evidence="5" id="KW-0348">Hemagglutinin</keyword>
<evidence type="ECO:0000259" key="25">
    <source>
        <dbReference type="PROSITE" id="PS50948"/>
    </source>
</evidence>
<evidence type="ECO:0000313" key="27">
    <source>
        <dbReference type="Proteomes" id="UP000663760"/>
    </source>
</evidence>
<comment type="catalytic activity">
    <reaction evidence="19">
        <text>L-seryl-[protein] + ATP = O-phospho-L-seryl-[protein] + ADP + H(+)</text>
        <dbReference type="Rhea" id="RHEA:17989"/>
        <dbReference type="Rhea" id="RHEA-COMP:9863"/>
        <dbReference type="Rhea" id="RHEA-COMP:11604"/>
        <dbReference type="ChEBI" id="CHEBI:15378"/>
        <dbReference type="ChEBI" id="CHEBI:29999"/>
        <dbReference type="ChEBI" id="CHEBI:30616"/>
        <dbReference type="ChEBI" id="CHEBI:83421"/>
        <dbReference type="ChEBI" id="CHEBI:456216"/>
        <dbReference type="EC" id="2.7.11.1"/>
    </reaction>
</comment>
<comment type="similarity">
    <text evidence="19">Belongs to the protein kinase superfamily. Ser/Thr protein kinase family.</text>
</comment>
<keyword evidence="12 19" id="KW-0067">ATP-binding</keyword>
<dbReference type="SMART" id="SM00473">
    <property type="entry name" value="PAN_AP"/>
    <property type="match status" value="1"/>
</dbReference>
<dbReference type="Pfam" id="PF08276">
    <property type="entry name" value="PAN_2"/>
    <property type="match status" value="1"/>
</dbReference>
<keyword evidence="2" id="KW-1003">Cell membrane</keyword>
<evidence type="ECO:0000256" key="19">
    <source>
        <dbReference type="PIRNR" id="PIRNR000641"/>
    </source>
</evidence>
<name>A0A7I8KCC1_SPIIN</name>
<dbReference type="CDD" id="cd00028">
    <property type="entry name" value="B_lectin"/>
    <property type="match status" value="1"/>
</dbReference>
<keyword evidence="27" id="KW-1185">Reference proteome</keyword>
<evidence type="ECO:0000256" key="7">
    <source>
        <dbReference type="ARBA" id="ARBA00022692"/>
    </source>
</evidence>
<dbReference type="AlphaFoldDB" id="A0A7I8KCC1"/>
<evidence type="ECO:0000256" key="9">
    <source>
        <dbReference type="ARBA" id="ARBA00022737"/>
    </source>
</evidence>
<dbReference type="PANTHER" id="PTHR27002">
    <property type="entry name" value="RECEPTOR-LIKE SERINE/THREONINE-PROTEIN KINASE SD1-8"/>
    <property type="match status" value="1"/>
</dbReference>
<dbReference type="GO" id="GO:0051707">
    <property type="term" value="P:response to other organism"/>
    <property type="evidence" value="ECO:0007669"/>
    <property type="project" value="UniProtKB-ARBA"/>
</dbReference>
<dbReference type="EMBL" id="LR746267">
    <property type="protein sequence ID" value="CAA7394635.1"/>
    <property type="molecule type" value="Genomic_DNA"/>
</dbReference>
<evidence type="ECO:0000256" key="17">
    <source>
        <dbReference type="ARBA" id="ARBA00023170"/>
    </source>
</evidence>
<dbReference type="InterPro" id="IPR000719">
    <property type="entry name" value="Prot_kinase_dom"/>
</dbReference>
<evidence type="ECO:0000256" key="13">
    <source>
        <dbReference type="ARBA" id="ARBA00022989"/>
    </source>
</evidence>
<dbReference type="InterPro" id="IPR000858">
    <property type="entry name" value="S_locus_glycoprot_dom"/>
</dbReference>